<protein>
    <submittedName>
        <fullName evidence="1">Uncharacterized protein</fullName>
    </submittedName>
</protein>
<evidence type="ECO:0000313" key="2">
    <source>
        <dbReference type="Proteomes" id="UP000823775"/>
    </source>
</evidence>
<dbReference type="EMBL" id="JACEIK010002281">
    <property type="protein sequence ID" value="MCD9560177.1"/>
    <property type="molecule type" value="Genomic_DNA"/>
</dbReference>
<accession>A0ABS8UPU2</accession>
<comment type="caution">
    <text evidence="1">The sequence shown here is derived from an EMBL/GenBank/DDBJ whole genome shotgun (WGS) entry which is preliminary data.</text>
</comment>
<dbReference type="Proteomes" id="UP000823775">
    <property type="component" value="Unassembled WGS sequence"/>
</dbReference>
<evidence type="ECO:0000313" key="1">
    <source>
        <dbReference type="EMBL" id="MCD9560177.1"/>
    </source>
</evidence>
<gene>
    <name evidence="1" type="ORF">HAX54_018672</name>
</gene>
<name>A0ABS8UPU2_DATST</name>
<reference evidence="1 2" key="1">
    <citation type="journal article" date="2021" name="BMC Genomics">
        <title>Datura genome reveals duplications of psychoactive alkaloid biosynthetic genes and high mutation rate following tissue culture.</title>
        <authorList>
            <person name="Rajewski A."/>
            <person name="Carter-House D."/>
            <person name="Stajich J."/>
            <person name="Litt A."/>
        </authorList>
    </citation>
    <scope>NUCLEOTIDE SEQUENCE [LARGE SCALE GENOMIC DNA]</scope>
    <source>
        <strain evidence="1">AR-01</strain>
    </source>
</reference>
<keyword evidence="2" id="KW-1185">Reference proteome</keyword>
<organism evidence="1 2">
    <name type="scientific">Datura stramonium</name>
    <name type="common">Jimsonweed</name>
    <name type="synonym">Common thornapple</name>
    <dbReference type="NCBI Taxonomy" id="4076"/>
    <lineage>
        <taxon>Eukaryota</taxon>
        <taxon>Viridiplantae</taxon>
        <taxon>Streptophyta</taxon>
        <taxon>Embryophyta</taxon>
        <taxon>Tracheophyta</taxon>
        <taxon>Spermatophyta</taxon>
        <taxon>Magnoliopsida</taxon>
        <taxon>eudicotyledons</taxon>
        <taxon>Gunneridae</taxon>
        <taxon>Pentapetalae</taxon>
        <taxon>asterids</taxon>
        <taxon>lamiids</taxon>
        <taxon>Solanales</taxon>
        <taxon>Solanaceae</taxon>
        <taxon>Solanoideae</taxon>
        <taxon>Datureae</taxon>
        <taxon>Datura</taxon>
    </lineage>
</organism>
<proteinExistence type="predicted"/>
<sequence>MLRPVVIEDEVPYVQLVYLDTGDISVVEETSKVRKESRLSDGKNLRKKSGCTEEPSREHNLACKGIKREGGDIQKTKELEDASSSNITKLHGMQEAASEMGAISGMGAPVELPMHIEYDSEGVQALGSAWSREALWIQEADVHLSMLEKCECVAKKWCWGTSPHDFGLIEAQQRGS</sequence>